<sequence length="84" mass="9910">MGPVGGTYLMVFLLALSALAALAWLLRPQLKRAGRYFINWIERDRRAEEEARQQAKQRQQAEKEVQQYLHEDDETQEQVPLQRQ</sequence>
<gene>
    <name evidence="3" type="ORF">HNQ39_003294</name>
</gene>
<evidence type="ECO:0000256" key="2">
    <source>
        <dbReference type="SAM" id="Phobius"/>
    </source>
</evidence>
<keyword evidence="2" id="KW-0472">Membrane</keyword>
<feature type="compositionally biased region" description="Basic and acidic residues" evidence="1">
    <location>
        <begin position="49"/>
        <end position="65"/>
    </location>
</feature>
<reference evidence="3 4" key="1">
    <citation type="submission" date="2020-08" db="EMBL/GenBank/DDBJ databases">
        <title>Genomic Encyclopedia of Type Strains, Phase IV (KMG-IV): sequencing the most valuable type-strain genomes for metagenomic binning, comparative biology and taxonomic classification.</title>
        <authorList>
            <person name="Goeker M."/>
        </authorList>
    </citation>
    <scope>NUCLEOTIDE SEQUENCE [LARGE SCALE GENOMIC DNA]</scope>
    <source>
        <strain evidence="3 4">DSM 23562</strain>
    </source>
</reference>
<feature type="region of interest" description="Disordered" evidence="1">
    <location>
        <begin position="49"/>
        <end position="84"/>
    </location>
</feature>
<protein>
    <submittedName>
        <fullName evidence="3">Transposase</fullName>
    </submittedName>
</protein>
<evidence type="ECO:0000256" key="1">
    <source>
        <dbReference type="SAM" id="MobiDB-lite"/>
    </source>
</evidence>
<feature type="transmembrane region" description="Helical" evidence="2">
    <location>
        <begin position="6"/>
        <end position="26"/>
    </location>
</feature>
<keyword evidence="2" id="KW-0812">Transmembrane</keyword>
<keyword evidence="4" id="KW-1185">Reference proteome</keyword>
<evidence type="ECO:0000313" key="3">
    <source>
        <dbReference type="EMBL" id="MBB6051484.1"/>
    </source>
</evidence>
<dbReference type="RefSeq" id="WP_184198529.1">
    <property type="nucleotide sequence ID" value="NZ_JACHGW010000003.1"/>
</dbReference>
<dbReference type="AlphaFoldDB" id="A0A7W9W6I8"/>
<organism evidence="3 4">
    <name type="scientific">Armatimonas rosea</name>
    <dbReference type="NCBI Taxonomy" id="685828"/>
    <lineage>
        <taxon>Bacteria</taxon>
        <taxon>Bacillati</taxon>
        <taxon>Armatimonadota</taxon>
        <taxon>Armatimonadia</taxon>
        <taxon>Armatimonadales</taxon>
        <taxon>Armatimonadaceae</taxon>
        <taxon>Armatimonas</taxon>
    </lineage>
</organism>
<comment type="caution">
    <text evidence="3">The sequence shown here is derived from an EMBL/GenBank/DDBJ whole genome shotgun (WGS) entry which is preliminary data.</text>
</comment>
<evidence type="ECO:0000313" key="4">
    <source>
        <dbReference type="Proteomes" id="UP000520814"/>
    </source>
</evidence>
<dbReference type="EMBL" id="JACHGW010000003">
    <property type="protein sequence ID" value="MBB6051484.1"/>
    <property type="molecule type" value="Genomic_DNA"/>
</dbReference>
<accession>A0A7W9W6I8</accession>
<keyword evidence="2" id="KW-1133">Transmembrane helix</keyword>
<dbReference type="Proteomes" id="UP000520814">
    <property type="component" value="Unassembled WGS sequence"/>
</dbReference>
<proteinExistence type="predicted"/>
<name>A0A7W9W6I8_ARMRO</name>